<organism evidence="5 6">
    <name type="scientific">Mucor lusitanicus CBS 277.49</name>
    <dbReference type="NCBI Taxonomy" id="747725"/>
    <lineage>
        <taxon>Eukaryota</taxon>
        <taxon>Fungi</taxon>
        <taxon>Fungi incertae sedis</taxon>
        <taxon>Mucoromycota</taxon>
        <taxon>Mucoromycotina</taxon>
        <taxon>Mucoromycetes</taxon>
        <taxon>Mucorales</taxon>
        <taxon>Mucorineae</taxon>
        <taxon>Mucoraceae</taxon>
        <taxon>Mucor</taxon>
    </lineage>
</organism>
<evidence type="ECO:0000313" key="6">
    <source>
        <dbReference type="Proteomes" id="UP000077051"/>
    </source>
</evidence>
<keyword evidence="6" id="KW-1185">Reference proteome</keyword>
<accession>A0A168PG38</accession>
<dbReference type="InterPro" id="IPR027377">
    <property type="entry name" value="ZAR1/RTP1-5-like_Znf-3CxxC"/>
</dbReference>
<feature type="domain" description="3CxxC-type" evidence="4">
    <location>
        <begin position="16"/>
        <end position="85"/>
    </location>
</feature>
<evidence type="ECO:0000256" key="3">
    <source>
        <dbReference type="ARBA" id="ARBA00022833"/>
    </source>
</evidence>
<dbReference type="VEuPathDB" id="FungiDB:MUCCIDRAFT_157949"/>
<evidence type="ECO:0000259" key="4">
    <source>
        <dbReference type="SMART" id="SM01328"/>
    </source>
</evidence>
<keyword evidence="2" id="KW-0863">Zinc-finger</keyword>
<reference evidence="5 6" key="1">
    <citation type="submission" date="2015-06" db="EMBL/GenBank/DDBJ databases">
        <title>Expansion of signal transduction pathways in fungi by whole-genome duplication.</title>
        <authorList>
            <consortium name="DOE Joint Genome Institute"/>
            <person name="Corrochano L.M."/>
            <person name="Kuo A."/>
            <person name="Marcet-Houben M."/>
            <person name="Polaino S."/>
            <person name="Salamov A."/>
            <person name="Villalobos J.M."/>
            <person name="Alvarez M.I."/>
            <person name="Avalos J."/>
            <person name="Benito E.P."/>
            <person name="Benoit I."/>
            <person name="Burger G."/>
            <person name="Camino L.P."/>
            <person name="Canovas D."/>
            <person name="Cerda-Olmedo E."/>
            <person name="Cheng J.-F."/>
            <person name="Dominguez A."/>
            <person name="Elias M."/>
            <person name="Eslava A.P."/>
            <person name="Glaser F."/>
            <person name="Grimwood J."/>
            <person name="Gutierrez G."/>
            <person name="Heitman J."/>
            <person name="Henrissat B."/>
            <person name="Iturriaga E.A."/>
            <person name="Lang B.F."/>
            <person name="Lavin J.L."/>
            <person name="Lee S."/>
            <person name="Li W."/>
            <person name="Lindquist E."/>
            <person name="Lopez-Garcia S."/>
            <person name="Luque E.M."/>
            <person name="Marcos A.T."/>
            <person name="Martin J."/>
            <person name="Mccluskey K."/>
            <person name="Medina H.R."/>
            <person name="Miralles-Duran A."/>
            <person name="Miyazaki A."/>
            <person name="Munoz-Torres E."/>
            <person name="Oguiza J.A."/>
            <person name="Ohm R."/>
            <person name="Olmedo M."/>
            <person name="Orejas M."/>
            <person name="Ortiz-Castellanos L."/>
            <person name="Pisabarro A.G."/>
            <person name="Rodriguez-Romero J."/>
            <person name="Ruiz-Herrera J."/>
            <person name="Ruiz-Vazquez R."/>
            <person name="Sanz C."/>
            <person name="Schackwitz W."/>
            <person name="Schmutz J."/>
            <person name="Shahriari M."/>
            <person name="Shelest E."/>
            <person name="Silva-Franco F."/>
            <person name="Soanes D."/>
            <person name="Syed K."/>
            <person name="Tagua V.G."/>
            <person name="Talbot N.J."/>
            <person name="Thon M."/>
            <person name="De Vries R.P."/>
            <person name="Wiebenga A."/>
            <person name="Yadav J.S."/>
            <person name="Braun E.L."/>
            <person name="Baker S."/>
            <person name="Garre V."/>
            <person name="Horwitz B."/>
            <person name="Torres-Martinez S."/>
            <person name="Idnurm A."/>
            <person name="Herrera-Estrella A."/>
            <person name="Gabaldon T."/>
            <person name="Grigoriev I.V."/>
        </authorList>
    </citation>
    <scope>NUCLEOTIDE SEQUENCE [LARGE SCALE GENOMIC DNA]</scope>
    <source>
        <strain evidence="5 6">CBS 277.49</strain>
    </source>
</reference>
<comment type="caution">
    <text evidence="5">The sequence shown here is derived from an EMBL/GenBank/DDBJ whole genome shotgun (WGS) entry which is preliminary data.</text>
</comment>
<proteinExistence type="predicted"/>
<evidence type="ECO:0000256" key="2">
    <source>
        <dbReference type="ARBA" id="ARBA00022771"/>
    </source>
</evidence>
<dbReference type="OrthoDB" id="2277098at2759"/>
<dbReference type="Proteomes" id="UP000077051">
    <property type="component" value="Unassembled WGS sequence"/>
</dbReference>
<evidence type="ECO:0000256" key="1">
    <source>
        <dbReference type="ARBA" id="ARBA00022723"/>
    </source>
</evidence>
<keyword evidence="3" id="KW-0862">Zinc</keyword>
<name>A0A168PG38_MUCCL</name>
<sequence length="349" mass="40305">MSHFKDTVHSKAPYSVRIVEFGCRNCGRRWSSANGSLDDYQKCKNCYTECYPVGSRIREPNKFGNENRQTFQAHNKELCGKCARLGRSCMMLGNESDNDADDMDMYIKTVPQTHQSNAREHRQDGNRPVAESYSLNHWPELATFAFRFRPTSYTPRNSNKIRLVSNLNDATSAGMTAAETLTDVIHNARQETVHDELSEDFFLWEDLNEGGEDEVNYQQNDDGADEIWDYETFINDNDQDNEDDELHYNNIANRLYDDLGMSDDDIDEETSSDNEVVALNDDTDDAEHYYHQDLQSYSSSQDEAICFDGMDDMSSDDNYYEKQMNNRLLRRGRKHALQGRKNSLKLLVD</sequence>
<dbReference type="EMBL" id="AMYB01000001">
    <property type="protein sequence ID" value="OAD07685.1"/>
    <property type="molecule type" value="Genomic_DNA"/>
</dbReference>
<protein>
    <recommendedName>
        <fullName evidence="4">3CxxC-type domain-containing protein</fullName>
    </recommendedName>
</protein>
<dbReference type="AlphaFoldDB" id="A0A168PG38"/>
<keyword evidence="1" id="KW-0479">Metal-binding</keyword>
<gene>
    <name evidence="5" type="ORF">MUCCIDRAFT_157949</name>
</gene>
<dbReference type="SMART" id="SM01328">
    <property type="entry name" value="zf-3CxxC"/>
    <property type="match status" value="1"/>
</dbReference>
<evidence type="ECO:0000313" key="5">
    <source>
        <dbReference type="EMBL" id="OAD07685.1"/>
    </source>
</evidence>
<dbReference type="GO" id="GO:0008270">
    <property type="term" value="F:zinc ion binding"/>
    <property type="evidence" value="ECO:0007669"/>
    <property type="project" value="UniProtKB-KW"/>
</dbReference>